<dbReference type="KEGG" id="tng:GSTEN00036651G001"/>
<dbReference type="AlphaFoldDB" id="Q4R9V9"/>
<sequence>VDCHDYDGDGSHDLIGSFTTKVSELQKAAHGSPVRLSHLPGDYGMAMVKAL</sequence>
<comment type="caution">
    <text evidence="1">The sequence shown here is derived from an EMBL/GenBank/DDBJ whole genome shotgun (WGS) entry which is preliminary data.</text>
</comment>
<name>Q4R9V9_TETNG</name>
<feature type="non-terminal residue" evidence="1">
    <location>
        <position position="1"/>
    </location>
</feature>
<gene>
    <name evidence="1" type="ORF">GSTENG00036651001</name>
</gene>
<protein>
    <submittedName>
        <fullName evidence="1">(spotted green pufferfish) hypothetical protein</fullName>
    </submittedName>
</protein>
<evidence type="ECO:0000313" key="1">
    <source>
        <dbReference type="EMBL" id="CAG14824.1"/>
    </source>
</evidence>
<reference evidence="1" key="1">
    <citation type="journal article" date="2004" name="Nature">
        <title>Genome duplication in the teleost fish Tetraodon nigroviridis reveals the early vertebrate proto-karyotype.</title>
        <authorList>
            <person name="Jaillon O."/>
            <person name="Aury J.-M."/>
            <person name="Brunet F."/>
            <person name="Petit J.-L."/>
            <person name="Stange-Thomann N."/>
            <person name="Mauceli E."/>
            <person name="Bouneau L."/>
            <person name="Fischer C."/>
            <person name="Ozouf-Costaz C."/>
            <person name="Bernot A."/>
            <person name="Nicaud S."/>
            <person name="Jaffe D."/>
            <person name="Fisher S."/>
            <person name="Lutfalla G."/>
            <person name="Dossat C."/>
            <person name="Segurens B."/>
            <person name="Dasilva C."/>
            <person name="Salanoubat M."/>
            <person name="Levy M."/>
            <person name="Boudet N."/>
            <person name="Castellano S."/>
            <person name="Anthouard V."/>
            <person name="Jubin C."/>
            <person name="Castelli V."/>
            <person name="Katinka M."/>
            <person name="Vacherie B."/>
            <person name="Biemont C."/>
            <person name="Skalli Z."/>
            <person name="Cattolico L."/>
            <person name="Poulain J."/>
            <person name="De Berardinis V."/>
            <person name="Cruaud C."/>
            <person name="Duprat S."/>
            <person name="Brottier P."/>
            <person name="Coutanceau J.-P."/>
            <person name="Gouzy J."/>
            <person name="Parra G."/>
            <person name="Lardier G."/>
            <person name="Chapple C."/>
            <person name="McKernan K.J."/>
            <person name="McEwan P."/>
            <person name="Bosak S."/>
            <person name="Kellis M."/>
            <person name="Volff J.-N."/>
            <person name="Guigo R."/>
            <person name="Zody M.C."/>
            <person name="Mesirov J."/>
            <person name="Lindblad-Toh K."/>
            <person name="Birren B."/>
            <person name="Nusbaum C."/>
            <person name="Kahn D."/>
            <person name="Robinson-Rechavi M."/>
            <person name="Laudet V."/>
            <person name="Schachter V."/>
            <person name="Quetier F."/>
            <person name="Saurin W."/>
            <person name="Scarpelli C."/>
            <person name="Wincker P."/>
            <person name="Lander E.S."/>
            <person name="Weissenbach J."/>
            <person name="Roest Crollius H."/>
        </authorList>
    </citation>
    <scope>NUCLEOTIDE SEQUENCE [LARGE SCALE GENOMIC DNA]</scope>
</reference>
<proteinExistence type="predicted"/>
<accession>Q4R9V9</accession>
<organism evidence="1">
    <name type="scientific">Tetraodon nigroviridis</name>
    <name type="common">Spotted green pufferfish</name>
    <name type="synonym">Chelonodon nigroviridis</name>
    <dbReference type="NCBI Taxonomy" id="99883"/>
    <lineage>
        <taxon>Eukaryota</taxon>
        <taxon>Metazoa</taxon>
        <taxon>Chordata</taxon>
        <taxon>Craniata</taxon>
        <taxon>Vertebrata</taxon>
        <taxon>Euteleostomi</taxon>
        <taxon>Actinopterygii</taxon>
        <taxon>Neopterygii</taxon>
        <taxon>Teleostei</taxon>
        <taxon>Neoteleostei</taxon>
        <taxon>Acanthomorphata</taxon>
        <taxon>Eupercaria</taxon>
        <taxon>Tetraodontiformes</taxon>
        <taxon>Tetradontoidea</taxon>
        <taxon>Tetraodontidae</taxon>
        <taxon>Tetraodon</taxon>
    </lineage>
</organism>
<reference evidence="1" key="2">
    <citation type="submission" date="2004-02" db="EMBL/GenBank/DDBJ databases">
        <authorList>
            <consortium name="Genoscope"/>
            <consortium name="Whitehead Institute Centre for Genome Research"/>
        </authorList>
    </citation>
    <scope>NUCLEOTIDE SEQUENCE</scope>
</reference>
<dbReference type="EMBL" id="CAAE01025175">
    <property type="protein sequence ID" value="CAG14824.1"/>
    <property type="molecule type" value="Genomic_DNA"/>
</dbReference>